<dbReference type="EMBL" id="JAWDGP010001087">
    <property type="protein sequence ID" value="KAK3794924.1"/>
    <property type="molecule type" value="Genomic_DNA"/>
</dbReference>
<accession>A0AAE1E5A5</accession>
<keyword evidence="2" id="KW-1185">Reference proteome</keyword>
<reference evidence="1" key="1">
    <citation type="journal article" date="2023" name="G3 (Bethesda)">
        <title>A reference genome for the long-term kleptoplast-retaining sea slug Elysia crispata morphotype clarki.</title>
        <authorList>
            <person name="Eastman K.E."/>
            <person name="Pendleton A.L."/>
            <person name="Shaikh M.A."/>
            <person name="Suttiyut T."/>
            <person name="Ogas R."/>
            <person name="Tomko P."/>
            <person name="Gavelis G."/>
            <person name="Widhalm J.R."/>
            <person name="Wisecaver J.H."/>
        </authorList>
    </citation>
    <scope>NUCLEOTIDE SEQUENCE</scope>
    <source>
        <strain evidence="1">ECLA1</strain>
    </source>
</reference>
<evidence type="ECO:0000313" key="2">
    <source>
        <dbReference type="Proteomes" id="UP001283361"/>
    </source>
</evidence>
<comment type="caution">
    <text evidence="1">The sequence shown here is derived from an EMBL/GenBank/DDBJ whole genome shotgun (WGS) entry which is preliminary data.</text>
</comment>
<sequence length="67" mass="7550">MSRSFATAYARKCKNIAQTYTLSGILCEYGVECVTGRVVTPVNYLLKEQCCDRIITLLVRSSVKPMR</sequence>
<dbReference type="Proteomes" id="UP001283361">
    <property type="component" value="Unassembled WGS sequence"/>
</dbReference>
<name>A0AAE1E5A5_9GAST</name>
<protein>
    <submittedName>
        <fullName evidence="1">Uncharacterized protein</fullName>
    </submittedName>
</protein>
<dbReference type="AlphaFoldDB" id="A0AAE1E5A5"/>
<gene>
    <name evidence="1" type="ORF">RRG08_001071</name>
</gene>
<proteinExistence type="predicted"/>
<organism evidence="1 2">
    <name type="scientific">Elysia crispata</name>
    <name type="common">lettuce slug</name>
    <dbReference type="NCBI Taxonomy" id="231223"/>
    <lineage>
        <taxon>Eukaryota</taxon>
        <taxon>Metazoa</taxon>
        <taxon>Spiralia</taxon>
        <taxon>Lophotrochozoa</taxon>
        <taxon>Mollusca</taxon>
        <taxon>Gastropoda</taxon>
        <taxon>Heterobranchia</taxon>
        <taxon>Euthyneura</taxon>
        <taxon>Panpulmonata</taxon>
        <taxon>Sacoglossa</taxon>
        <taxon>Placobranchoidea</taxon>
        <taxon>Plakobranchidae</taxon>
        <taxon>Elysia</taxon>
    </lineage>
</organism>
<evidence type="ECO:0000313" key="1">
    <source>
        <dbReference type="EMBL" id="KAK3794924.1"/>
    </source>
</evidence>